<dbReference type="PANTHER" id="PTHR46637:SF1">
    <property type="entry name" value="BLL5188 PROTEIN"/>
    <property type="match status" value="1"/>
</dbReference>
<reference evidence="3 4" key="1">
    <citation type="submission" date="2024-09" db="EMBL/GenBank/DDBJ databases">
        <authorList>
            <person name="Sun Q."/>
            <person name="Mori K."/>
        </authorList>
    </citation>
    <scope>NUCLEOTIDE SEQUENCE [LARGE SCALE GENOMIC DNA]</scope>
    <source>
        <strain evidence="3 4">JCM 3028</strain>
    </source>
</reference>
<feature type="region of interest" description="Disordered" evidence="1">
    <location>
        <begin position="86"/>
        <end position="107"/>
    </location>
</feature>
<dbReference type="Proteomes" id="UP001589610">
    <property type="component" value="Unassembled WGS sequence"/>
</dbReference>
<dbReference type="EMBL" id="JBHMBS010000007">
    <property type="protein sequence ID" value="MFB9677152.1"/>
    <property type="molecule type" value="Genomic_DNA"/>
</dbReference>
<sequence>MDDRLKRDDLTDDEWGRLAPLLPAHARRGNRWADHRTIIDGVFFRSRTGCPWRKLPETYGNWKTVYNRHRRWSADGTWETILGALRTGEDPVPGSGPAPWGDIRPGATFEVPNW</sequence>
<dbReference type="RefSeq" id="WP_386157504.1">
    <property type="nucleotide sequence ID" value="NZ_BAAAWW010000090.1"/>
</dbReference>
<organism evidence="3 4">
    <name type="scientific">Streptosporangium vulgare</name>
    <dbReference type="NCBI Taxonomy" id="46190"/>
    <lineage>
        <taxon>Bacteria</taxon>
        <taxon>Bacillati</taxon>
        <taxon>Actinomycetota</taxon>
        <taxon>Actinomycetes</taxon>
        <taxon>Streptosporangiales</taxon>
        <taxon>Streptosporangiaceae</taxon>
        <taxon>Streptosporangium</taxon>
    </lineage>
</organism>
<proteinExistence type="predicted"/>
<keyword evidence="4" id="KW-1185">Reference proteome</keyword>
<evidence type="ECO:0000256" key="1">
    <source>
        <dbReference type="SAM" id="MobiDB-lite"/>
    </source>
</evidence>
<dbReference type="InterPro" id="IPR052909">
    <property type="entry name" value="Transposase_6_like"/>
</dbReference>
<feature type="domain" description="Insertion element IS402-like" evidence="2">
    <location>
        <begin position="10"/>
        <end position="81"/>
    </location>
</feature>
<name>A0ABV5TDG2_9ACTN</name>
<dbReference type="PANTHER" id="PTHR46637">
    <property type="entry name" value="TIS1421-TRANSPOSASE PROTEIN A"/>
    <property type="match status" value="1"/>
</dbReference>
<accession>A0ABV5TDG2</accession>
<evidence type="ECO:0000259" key="2">
    <source>
        <dbReference type="Pfam" id="PF13340"/>
    </source>
</evidence>
<protein>
    <submittedName>
        <fullName evidence="3">Transposase</fullName>
    </submittedName>
</protein>
<dbReference type="InterPro" id="IPR025161">
    <property type="entry name" value="IS402-like_dom"/>
</dbReference>
<evidence type="ECO:0000313" key="4">
    <source>
        <dbReference type="Proteomes" id="UP001589610"/>
    </source>
</evidence>
<comment type="caution">
    <text evidence="3">The sequence shown here is derived from an EMBL/GenBank/DDBJ whole genome shotgun (WGS) entry which is preliminary data.</text>
</comment>
<evidence type="ECO:0000313" key="3">
    <source>
        <dbReference type="EMBL" id="MFB9677152.1"/>
    </source>
</evidence>
<dbReference type="Pfam" id="PF13340">
    <property type="entry name" value="DUF4096"/>
    <property type="match status" value="1"/>
</dbReference>
<gene>
    <name evidence="3" type="ORF">ACFFRH_16875</name>
</gene>